<evidence type="ECO:0000313" key="2">
    <source>
        <dbReference type="EMBL" id="QEX17450.1"/>
    </source>
</evidence>
<accession>A0A5J6MMN0</accession>
<feature type="region of interest" description="Disordered" evidence="1">
    <location>
        <begin position="1"/>
        <end position="37"/>
    </location>
</feature>
<organism evidence="2 3">
    <name type="scientific">Hypericibacter terrae</name>
    <dbReference type="NCBI Taxonomy" id="2602015"/>
    <lineage>
        <taxon>Bacteria</taxon>
        <taxon>Pseudomonadati</taxon>
        <taxon>Pseudomonadota</taxon>
        <taxon>Alphaproteobacteria</taxon>
        <taxon>Rhodospirillales</taxon>
        <taxon>Dongiaceae</taxon>
        <taxon>Hypericibacter</taxon>
    </lineage>
</organism>
<dbReference type="AlphaFoldDB" id="A0A5J6MMN0"/>
<dbReference type="KEGG" id="htq:FRZ44_27500"/>
<dbReference type="EMBL" id="CP042906">
    <property type="protein sequence ID" value="QEX17450.1"/>
    <property type="molecule type" value="Genomic_DNA"/>
</dbReference>
<name>A0A5J6MMN0_9PROT</name>
<gene>
    <name evidence="2" type="ORF">FRZ44_27500</name>
</gene>
<proteinExistence type="predicted"/>
<protein>
    <submittedName>
        <fullName evidence="2">Uncharacterized protein</fullName>
    </submittedName>
</protein>
<sequence length="103" mass="11266">MQMVEEPLGLEMLDQPAEGGRIEDGRGQRPPTVSGRHRTRFCLLQQPVLAIARSKFTDDGQGRGSDRRTGRQAIKAAAILASRQALKGEQFAARPVSALSWPL</sequence>
<keyword evidence="3" id="KW-1185">Reference proteome</keyword>
<reference evidence="2 3" key="1">
    <citation type="submission" date="2019-08" db="EMBL/GenBank/DDBJ databases">
        <title>Hyperibacter terrae gen. nov., sp. nov. and Hyperibacter viscosus sp. nov., two new members in the family Rhodospirillaceae isolated from the rhizosphere of Hypericum perforatum.</title>
        <authorList>
            <person name="Noviana Z."/>
        </authorList>
    </citation>
    <scope>NUCLEOTIDE SEQUENCE [LARGE SCALE GENOMIC DNA]</scope>
    <source>
        <strain evidence="2 3">R5913</strain>
    </source>
</reference>
<evidence type="ECO:0000313" key="3">
    <source>
        <dbReference type="Proteomes" id="UP000326202"/>
    </source>
</evidence>
<dbReference type="Proteomes" id="UP000326202">
    <property type="component" value="Chromosome"/>
</dbReference>
<evidence type="ECO:0000256" key="1">
    <source>
        <dbReference type="SAM" id="MobiDB-lite"/>
    </source>
</evidence>